<evidence type="ECO:0000256" key="8">
    <source>
        <dbReference type="ARBA" id="ARBA00023163"/>
    </source>
</evidence>
<organism evidence="15 16">
    <name type="scientific">Schizosaccharomyces osmophilus</name>
    <dbReference type="NCBI Taxonomy" id="2545709"/>
    <lineage>
        <taxon>Eukaryota</taxon>
        <taxon>Fungi</taxon>
        <taxon>Dikarya</taxon>
        <taxon>Ascomycota</taxon>
        <taxon>Taphrinomycotina</taxon>
        <taxon>Schizosaccharomycetes</taxon>
        <taxon>Schizosaccharomycetales</taxon>
        <taxon>Schizosaccharomycetaceae</taxon>
        <taxon>Schizosaccharomyces</taxon>
    </lineage>
</organism>
<dbReference type="GO" id="GO:0000785">
    <property type="term" value="C:chromatin"/>
    <property type="evidence" value="ECO:0007669"/>
    <property type="project" value="TreeGrafter"/>
</dbReference>
<dbReference type="PROSITE" id="PS50082">
    <property type="entry name" value="WD_REPEATS_2"/>
    <property type="match status" value="4"/>
</dbReference>
<dbReference type="EMBL" id="CP115611">
    <property type="protein sequence ID" value="WBW72718.1"/>
    <property type="molecule type" value="Genomic_DNA"/>
</dbReference>
<feature type="repeat" description="WD" evidence="10">
    <location>
        <begin position="170"/>
        <end position="211"/>
    </location>
</feature>
<feature type="region of interest" description="Disordered" evidence="12">
    <location>
        <begin position="398"/>
        <end position="458"/>
    </location>
</feature>
<evidence type="ECO:0000256" key="7">
    <source>
        <dbReference type="ARBA" id="ARBA00023015"/>
    </source>
</evidence>
<gene>
    <name evidence="15" type="primary">hip1</name>
    <name evidence="15" type="ORF">SOMG_00588</name>
</gene>
<dbReference type="Proteomes" id="UP001212411">
    <property type="component" value="Chromosome 1"/>
</dbReference>
<evidence type="ECO:0000259" key="13">
    <source>
        <dbReference type="Pfam" id="PF07569"/>
    </source>
</evidence>
<dbReference type="GO" id="GO:0031491">
    <property type="term" value="F:nucleosome binding"/>
    <property type="evidence" value="ECO:0007669"/>
    <property type="project" value="TreeGrafter"/>
</dbReference>
<reference evidence="15 16" key="1">
    <citation type="journal article" date="2023" name="G3 (Bethesda)">
        <title>A high-quality reference genome for the fission yeast Schizosaccharomyces osmophilus.</title>
        <authorList>
            <person name="Jia G.S."/>
            <person name="Zhang W.C."/>
            <person name="Liang Y."/>
            <person name="Liu X.H."/>
            <person name="Rhind N."/>
            <person name="Pidoux A."/>
            <person name="Brysch-Herzberg M."/>
            <person name="Du L.L."/>
        </authorList>
    </citation>
    <scope>NUCLEOTIDE SEQUENCE [LARGE SCALE GENOMIC DNA]</scope>
    <source>
        <strain evidence="15 16">CBS 15793</strain>
    </source>
</reference>
<evidence type="ECO:0000256" key="4">
    <source>
        <dbReference type="ARBA" id="ARBA00022574"/>
    </source>
</evidence>
<dbReference type="GO" id="GO:0005634">
    <property type="term" value="C:nucleus"/>
    <property type="evidence" value="ECO:0007669"/>
    <property type="project" value="UniProtKB-SubCell"/>
</dbReference>
<dbReference type="InterPro" id="IPR015943">
    <property type="entry name" value="WD40/YVTN_repeat-like_dom_sf"/>
</dbReference>
<evidence type="ECO:0000256" key="5">
    <source>
        <dbReference type="ARBA" id="ARBA00022737"/>
    </source>
</evidence>
<feature type="domain" description="CAF1B/HIR1 beta-propeller" evidence="14">
    <location>
        <begin position="29"/>
        <end position="354"/>
    </location>
</feature>
<dbReference type="InterPro" id="IPR055410">
    <property type="entry name" value="Beta-prop_CAF1B_HIR1"/>
</dbReference>
<evidence type="ECO:0000256" key="11">
    <source>
        <dbReference type="RuleBase" id="RU364014"/>
    </source>
</evidence>
<evidence type="ECO:0000256" key="1">
    <source>
        <dbReference type="ARBA" id="ARBA00004123"/>
    </source>
</evidence>
<keyword evidence="8 11" id="KW-0804">Transcription</keyword>
<keyword evidence="16" id="KW-1185">Reference proteome</keyword>
<feature type="repeat" description="WD" evidence="10">
    <location>
        <begin position="68"/>
        <end position="99"/>
    </location>
</feature>
<keyword evidence="4 10" id="KW-0853">WD repeat</keyword>
<evidence type="ECO:0000313" key="15">
    <source>
        <dbReference type="EMBL" id="WBW72718.1"/>
    </source>
</evidence>
<dbReference type="Pfam" id="PF07569">
    <property type="entry name" value="Hira"/>
    <property type="match status" value="1"/>
</dbReference>
<comment type="subcellular location">
    <subcellularLocation>
        <location evidence="1 11">Nucleus</location>
    </subcellularLocation>
</comment>
<comment type="similarity">
    <text evidence="2 11">Belongs to the WD repeat HIR1 family.</text>
</comment>
<feature type="repeat" description="WD" evidence="10">
    <location>
        <begin position="14"/>
        <end position="48"/>
    </location>
</feature>
<dbReference type="InterPro" id="IPR011494">
    <property type="entry name" value="HIRA-like_C"/>
</dbReference>
<proteinExistence type="inferred from homology"/>
<dbReference type="SMART" id="SM00320">
    <property type="entry name" value="WD40"/>
    <property type="match status" value="6"/>
</dbReference>
<evidence type="ECO:0000256" key="2">
    <source>
        <dbReference type="ARBA" id="ARBA00007306"/>
    </source>
</evidence>
<evidence type="ECO:0000313" key="16">
    <source>
        <dbReference type="Proteomes" id="UP001212411"/>
    </source>
</evidence>
<evidence type="ECO:0000256" key="12">
    <source>
        <dbReference type="SAM" id="MobiDB-lite"/>
    </source>
</evidence>
<dbReference type="InterPro" id="IPR031120">
    <property type="entry name" value="HIR1-like"/>
</dbReference>
<dbReference type="GO" id="GO:0006338">
    <property type="term" value="P:chromatin remodeling"/>
    <property type="evidence" value="ECO:0007669"/>
    <property type="project" value="InterPro"/>
</dbReference>
<evidence type="ECO:0000256" key="10">
    <source>
        <dbReference type="PROSITE-ProRule" id="PRU00221"/>
    </source>
</evidence>
<evidence type="ECO:0000256" key="9">
    <source>
        <dbReference type="ARBA" id="ARBA00023242"/>
    </source>
</evidence>
<feature type="repeat" description="WD" evidence="10">
    <location>
        <begin position="128"/>
        <end position="169"/>
    </location>
</feature>
<sequence>MKIHKIPWLGHFDDRGHRLSIFSVHVHPDGSRIATGGLDGTVRIWSTEAIRLADGNEELKVHKQLCCMSTHTGTVTSVRFSPNGQYLASGSDDRVVIIWHKEDAIPGIGPTFGSNETHIENWRSYRRLLGHDNDIQDICWSYDSQLFVSVGLDSSIIVWNGTTFERLKRIEAHQSHVKGITFDPAGRYFATESDDRTIKVWRVSDFALEKTISEPFNNSPLSTYFRRPSWSPDGKHIAASNAMNGPVGCVSIIERGTWTSDINLIGHEGPVEVTSFNPKLFKDSNDKLVCILACGGQDRSLSIWTSATSRPMLNCQNVCQKSIGDVCWSPDGLSLYLCSYDGTLLACTFEELELGQMVSDEEIARTLAKYGHGRHGIVLPESSKQLSLEESVEAAKSLSKINNQEPNPLPSEIPSTPFKESEYGKPNSPSINIEAVPKVSNQSPKKAPSTEKATVETPIKNTQKVTITKDGKKRVAPQLLTTLQAVPSTSRLPSTQLQQSSAPHLPPQQFSQPVNSIPKGGVPILVVGAKQKLTEDPNTGEQIGTEESNAPNINAFQDFLPNAIERVTVMPTGELKIPSLKAVVVTSIDNLNRYTLEVKNGSSEKNPTRVVVLENGNTRWMDYLPRPVLLSTGSIHFWAVACDDASLHVYSLTGSRLLPPVMIDSKPVFLECNNNFLFCICSNGMAHAWDILNKKSLFNSCSLAPILDSATRLQSEEPHIVPHIISANISREGVPSISLSTGQTFVYSSLMLSWQRVSDPWWAFGSKHWDSNGLENKDRPLRFYEQQTNDALMEMGRGKFLHRMVEDFTHEEGYEDFERIMTINHLENRISSARLLSLNDEFLETSESYCKLLMQSGCWNKLEEFLDEVYTDTKTTSLLSGKELVARILVALRQLVQTDAEFERVNKTIQKYPTYSLL</sequence>
<accession>A0AAE9WB47</accession>
<dbReference type="CDD" id="cd00200">
    <property type="entry name" value="WD40"/>
    <property type="match status" value="1"/>
</dbReference>
<feature type="domain" description="Protein HIRA-like C-terminal" evidence="13">
    <location>
        <begin position="654"/>
        <end position="868"/>
    </location>
</feature>
<keyword evidence="5 11" id="KW-0677">Repeat</keyword>
<dbReference type="GO" id="GO:0006355">
    <property type="term" value="P:regulation of DNA-templated transcription"/>
    <property type="evidence" value="ECO:0007669"/>
    <property type="project" value="InterPro"/>
</dbReference>
<comment type="function">
    <text evidence="11">Required for replication-independent chromatin assembly and for the periodic repression of histone gene transcription during the cell cycle.</text>
</comment>
<dbReference type="InterPro" id="IPR001680">
    <property type="entry name" value="WD40_rpt"/>
</dbReference>
<evidence type="ECO:0000259" key="14">
    <source>
        <dbReference type="Pfam" id="PF24105"/>
    </source>
</evidence>
<evidence type="ECO:0000256" key="6">
    <source>
        <dbReference type="ARBA" id="ARBA00022853"/>
    </source>
</evidence>
<feature type="region of interest" description="Disordered" evidence="12">
    <location>
        <begin position="486"/>
        <end position="508"/>
    </location>
</feature>
<dbReference type="AlphaFoldDB" id="A0AAE9WB47"/>
<dbReference type="GO" id="GO:0000417">
    <property type="term" value="C:HIR complex"/>
    <property type="evidence" value="ECO:0007669"/>
    <property type="project" value="TreeGrafter"/>
</dbReference>
<dbReference type="RefSeq" id="XP_056036961.1">
    <property type="nucleotide sequence ID" value="XM_056179382.1"/>
</dbReference>
<dbReference type="GeneID" id="80874071"/>
<keyword evidence="6 11" id="KW-0156">Chromatin regulator</keyword>
<evidence type="ECO:0000256" key="3">
    <source>
        <dbReference type="ARBA" id="ARBA00022491"/>
    </source>
</evidence>
<dbReference type="InterPro" id="IPR036322">
    <property type="entry name" value="WD40_repeat_dom_sf"/>
</dbReference>
<keyword evidence="9 11" id="KW-0539">Nucleus</keyword>
<dbReference type="PANTHER" id="PTHR13831">
    <property type="entry name" value="MEMBER OF THE HIR1 FAMILY OF WD-REPEAT PROTEINS"/>
    <property type="match status" value="1"/>
</dbReference>
<protein>
    <recommendedName>
        <fullName evidence="11">Protein HIR</fullName>
    </recommendedName>
</protein>
<dbReference type="GO" id="GO:0006351">
    <property type="term" value="P:DNA-templated transcription"/>
    <property type="evidence" value="ECO:0007669"/>
    <property type="project" value="InterPro"/>
</dbReference>
<dbReference type="FunFam" id="2.130.10.10:FF:001073">
    <property type="entry name" value="Protein HIR"/>
    <property type="match status" value="1"/>
</dbReference>
<dbReference type="KEGG" id="som:SOMG_00588"/>
<name>A0AAE9WB47_9SCHI</name>
<dbReference type="Gene3D" id="2.130.10.10">
    <property type="entry name" value="YVTN repeat-like/Quinoprotein amine dehydrogenase"/>
    <property type="match status" value="2"/>
</dbReference>
<dbReference type="InterPro" id="IPR019015">
    <property type="entry name" value="HIRA_B_motif"/>
</dbReference>
<dbReference type="Pfam" id="PF24105">
    <property type="entry name" value="Beta-prop_CAF1B_HIR1"/>
    <property type="match status" value="1"/>
</dbReference>
<dbReference type="SUPFAM" id="SSF50978">
    <property type="entry name" value="WD40 repeat-like"/>
    <property type="match status" value="1"/>
</dbReference>
<dbReference type="Pfam" id="PF09453">
    <property type="entry name" value="HIRA_B"/>
    <property type="match status" value="1"/>
</dbReference>
<dbReference type="PANTHER" id="PTHR13831:SF0">
    <property type="entry name" value="PROTEIN HIRA"/>
    <property type="match status" value="1"/>
</dbReference>
<dbReference type="PROSITE" id="PS50294">
    <property type="entry name" value="WD_REPEATS_REGION"/>
    <property type="match status" value="4"/>
</dbReference>
<keyword evidence="3 11" id="KW-0678">Repressor</keyword>
<keyword evidence="7 11" id="KW-0805">Transcription regulation</keyword>